<accession>A0A366H522</accession>
<organism evidence="1 2">
    <name type="scientific">Roseimicrobium gellanilyticum</name>
    <dbReference type="NCBI Taxonomy" id="748857"/>
    <lineage>
        <taxon>Bacteria</taxon>
        <taxon>Pseudomonadati</taxon>
        <taxon>Verrucomicrobiota</taxon>
        <taxon>Verrucomicrobiia</taxon>
        <taxon>Verrucomicrobiales</taxon>
        <taxon>Verrucomicrobiaceae</taxon>
        <taxon>Roseimicrobium</taxon>
    </lineage>
</organism>
<evidence type="ECO:0000313" key="2">
    <source>
        <dbReference type="Proteomes" id="UP000253426"/>
    </source>
</evidence>
<gene>
    <name evidence="1" type="ORF">DES53_115150</name>
</gene>
<dbReference type="Proteomes" id="UP000253426">
    <property type="component" value="Unassembled WGS sequence"/>
</dbReference>
<protein>
    <recommendedName>
        <fullName evidence="3">N-acetyltransferase domain-containing protein</fullName>
    </recommendedName>
</protein>
<comment type="caution">
    <text evidence="1">The sequence shown here is derived from an EMBL/GenBank/DDBJ whole genome shotgun (WGS) entry which is preliminary data.</text>
</comment>
<dbReference type="AlphaFoldDB" id="A0A366H522"/>
<reference evidence="1 2" key="1">
    <citation type="submission" date="2018-06" db="EMBL/GenBank/DDBJ databases">
        <title>Genomic Encyclopedia of Type Strains, Phase IV (KMG-IV): sequencing the most valuable type-strain genomes for metagenomic binning, comparative biology and taxonomic classification.</title>
        <authorList>
            <person name="Goeker M."/>
        </authorList>
    </citation>
    <scope>NUCLEOTIDE SEQUENCE [LARGE SCALE GENOMIC DNA]</scope>
    <source>
        <strain evidence="1 2">DSM 25532</strain>
    </source>
</reference>
<keyword evidence="2" id="KW-1185">Reference proteome</keyword>
<sequence length="142" mass="16125">MKEDEQERGVWRAREYGEKVGDYQMISEWREGHNVGPLPETVIPPLALVCERDGEPMAFACCYQSYGIGVCFLEWLITRPGLNLAEARLALEHVIRAIAACTKDTHALMFGYCVPALAREAKRNLGFKGHDVPHYKLFTRID</sequence>
<evidence type="ECO:0000313" key="1">
    <source>
        <dbReference type="EMBL" id="RBP37009.1"/>
    </source>
</evidence>
<dbReference type="EMBL" id="QNRR01000015">
    <property type="protein sequence ID" value="RBP37009.1"/>
    <property type="molecule type" value="Genomic_DNA"/>
</dbReference>
<proteinExistence type="predicted"/>
<name>A0A366H522_9BACT</name>
<evidence type="ECO:0008006" key="3">
    <source>
        <dbReference type="Google" id="ProtNLM"/>
    </source>
</evidence>